<evidence type="ECO:0000313" key="2">
    <source>
        <dbReference type="EMBL" id="GAA1987420.1"/>
    </source>
</evidence>
<organism evidence="2 3">
    <name type="scientific">Amycolatopsis minnesotensis</name>
    <dbReference type="NCBI Taxonomy" id="337894"/>
    <lineage>
        <taxon>Bacteria</taxon>
        <taxon>Bacillati</taxon>
        <taxon>Actinomycetota</taxon>
        <taxon>Actinomycetes</taxon>
        <taxon>Pseudonocardiales</taxon>
        <taxon>Pseudonocardiaceae</taxon>
        <taxon>Amycolatopsis</taxon>
    </lineage>
</organism>
<keyword evidence="3" id="KW-1185">Reference proteome</keyword>
<feature type="signal peptide" evidence="1">
    <location>
        <begin position="1"/>
        <end position="23"/>
    </location>
</feature>
<keyword evidence="1" id="KW-0732">Signal</keyword>
<accession>A0ABP5DY26</accession>
<protein>
    <submittedName>
        <fullName evidence="2">Uncharacterized protein</fullName>
    </submittedName>
</protein>
<evidence type="ECO:0000313" key="3">
    <source>
        <dbReference type="Proteomes" id="UP001501116"/>
    </source>
</evidence>
<feature type="chain" id="PRO_5046847185" evidence="1">
    <location>
        <begin position="24"/>
        <end position="179"/>
    </location>
</feature>
<dbReference type="EMBL" id="BAAANN010000046">
    <property type="protein sequence ID" value="GAA1987420.1"/>
    <property type="molecule type" value="Genomic_DNA"/>
</dbReference>
<sequence>MRGERWKTAAVTTGLAAWLVATAAAQLPDPRFDGLLRKGPWRIPVPNWRFFGPNPGTKDVHLLYRDVSASGTTPWEQVPVTGDRPWYALVWNARNRSPKALFDALQSITAFAGAVGGDLDRIEKSLGYGCLAEFVRAHLAHVDQAEATQFLLMESFPVSGGERDVIPVFASREIRLGVS</sequence>
<comment type="caution">
    <text evidence="2">The sequence shown here is derived from an EMBL/GenBank/DDBJ whole genome shotgun (WGS) entry which is preliminary data.</text>
</comment>
<reference evidence="3" key="1">
    <citation type="journal article" date="2019" name="Int. J. Syst. Evol. Microbiol.">
        <title>The Global Catalogue of Microorganisms (GCM) 10K type strain sequencing project: providing services to taxonomists for standard genome sequencing and annotation.</title>
        <authorList>
            <consortium name="The Broad Institute Genomics Platform"/>
            <consortium name="The Broad Institute Genome Sequencing Center for Infectious Disease"/>
            <person name="Wu L."/>
            <person name="Ma J."/>
        </authorList>
    </citation>
    <scope>NUCLEOTIDE SEQUENCE [LARGE SCALE GENOMIC DNA]</scope>
    <source>
        <strain evidence="3">JCM 14545</strain>
    </source>
</reference>
<dbReference type="Proteomes" id="UP001501116">
    <property type="component" value="Unassembled WGS sequence"/>
</dbReference>
<evidence type="ECO:0000256" key="1">
    <source>
        <dbReference type="SAM" id="SignalP"/>
    </source>
</evidence>
<proteinExistence type="predicted"/>
<gene>
    <name evidence="2" type="ORF">GCM10009754_76860</name>
</gene>
<name>A0ABP5DY26_9PSEU</name>
<dbReference type="RefSeq" id="WP_344430227.1">
    <property type="nucleotide sequence ID" value="NZ_BAAANN010000046.1"/>
</dbReference>